<dbReference type="EC" id="2.7.1.14" evidence="10"/>
<dbReference type="PANTHER" id="PTHR10196:SF67">
    <property type="entry name" value="SEDOHEPTULOKINASE"/>
    <property type="match status" value="1"/>
</dbReference>
<dbReference type="Gene3D" id="3.30.420.40">
    <property type="match status" value="2"/>
</dbReference>
<comment type="similarity">
    <text evidence="2">Belongs to the FGGY kinase family.</text>
</comment>
<reference evidence="15 16" key="1">
    <citation type="journal article" date="2023" name="Insect Mol. Biol.">
        <title>Genome sequencing provides insights into the evolution of gene families encoding plant cell wall-degrading enzymes in longhorned beetles.</title>
        <authorList>
            <person name="Shin N.R."/>
            <person name="Okamura Y."/>
            <person name="Kirsch R."/>
            <person name="Pauchet Y."/>
        </authorList>
    </citation>
    <scope>NUCLEOTIDE SEQUENCE [LARGE SCALE GENOMIC DNA]</scope>
    <source>
        <strain evidence="15">EAD_L_NR</strain>
    </source>
</reference>
<keyword evidence="7" id="KW-0067">ATP-binding</keyword>
<dbReference type="GO" id="GO:0006071">
    <property type="term" value="P:glycerol metabolic process"/>
    <property type="evidence" value="ECO:0007669"/>
    <property type="project" value="TreeGrafter"/>
</dbReference>
<comment type="function">
    <text evidence="9">Acts as a modulator of macrophage activation through control of glucose metabolism.</text>
</comment>
<evidence type="ECO:0000256" key="12">
    <source>
        <dbReference type="ARBA" id="ARBA00076706"/>
    </source>
</evidence>
<dbReference type="EMBL" id="JANEYG010000024">
    <property type="protein sequence ID" value="KAJ8918633.1"/>
    <property type="molecule type" value="Genomic_DNA"/>
</dbReference>
<feature type="non-terminal residue" evidence="15">
    <location>
        <position position="1"/>
    </location>
</feature>
<dbReference type="CDD" id="cd07777">
    <property type="entry name" value="ASKHA_NBD_FGGY_SHK"/>
    <property type="match status" value="1"/>
</dbReference>
<dbReference type="FunFam" id="3.30.420.40:FF:000111">
    <property type="entry name" value="Sedoheptulokinase"/>
    <property type="match status" value="1"/>
</dbReference>
<evidence type="ECO:0000256" key="3">
    <source>
        <dbReference type="ARBA" id="ARBA00022490"/>
    </source>
</evidence>
<evidence type="ECO:0000256" key="13">
    <source>
        <dbReference type="SAM" id="MobiDB-lite"/>
    </source>
</evidence>
<dbReference type="GO" id="GO:0071396">
    <property type="term" value="P:cellular response to lipid"/>
    <property type="evidence" value="ECO:0007669"/>
    <property type="project" value="UniProtKB-ARBA"/>
</dbReference>
<feature type="region of interest" description="Disordered" evidence="13">
    <location>
        <begin position="41"/>
        <end position="60"/>
    </location>
</feature>
<proteinExistence type="inferred from homology"/>
<dbReference type="GO" id="GO:0009617">
    <property type="term" value="P:response to bacterium"/>
    <property type="evidence" value="ECO:0007669"/>
    <property type="project" value="UniProtKB-ARBA"/>
</dbReference>
<dbReference type="Proteomes" id="UP001159042">
    <property type="component" value="Unassembled WGS sequence"/>
</dbReference>
<dbReference type="GO" id="GO:0046496">
    <property type="term" value="P:nicotinamide nucleotide metabolic process"/>
    <property type="evidence" value="ECO:0007669"/>
    <property type="project" value="UniProtKB-ARBA"/>
</dbReference>
<evidence type="ECO:0000256" key="4">
    <source>
        <dbReference type="ARBA" id="ARBA00022679"/>
    </source>
</evidence>
<evidence type="ECO:0000256" key="6">
    <source>
        <dbReference type="ARBA" id="ARBA00022777"/>
    </source>
</evidence>
<keyword evidence="3" id="KW-0963">Cytoplasm</keyword>
<evidence type="ECO:0000313" key="15">
    <source>
        <dbReference type="EMBL" id="KAJ8918633.1"/>
    </source>
</evidence>
<keyword evidence="6" id="KW-0418">Kinase</keyword>
<dbReference type="PANTHER" id="PTHR10196">
    <property type="entry name" value="SUGAR KINASE"/>
    <property type="match status" value="1"/>
</dbReference>
<name>A0AAV8VWJ0_9CUCU</name>
<evidence type="ECO:0000256" key="9">
    <source>
        <dbReference type="ARBA" id="ARBA00057196"/>
    </source>
</evidence>
<evidence type="ECO:0000256" key="10">
    <source>
        <dbReference type="ARBA" id="ARBA00066341"/>
    </source>
</evidence>
<evidence type="ECO:0000256" key="8">
    <source>
        <dbReference type="ARBA" id="ARBA00052736"/>
    </source>
</evidence>
<evidence type="ECO:0000313" key="16">
    <source>
        <dbReference type="Proteomes" id="UP001159042"/>
    </source>
</evidence>
<dbReference type="GO" id="GO:0005524">
    <property type="term" value="F:ATP binding"/>
    <property type="evidence" value="ECO:0007669"/>
    <property type="project" value="UniProtKB-KW"/>
</dbReference>
<dbReference type="FunFam" id="3.30.420.40:FF:000132">
    <property type="entry name" value="Sedoheptulokinase"/>
    <property type="match status" value="1"/>
</dbReference>
<keyword evidence="4" id="KW-0808">Transferase</keyword>
<keyword evidence="16" id="KW-1185">Reference proteome</keyword>
<dbReference type="InterPro" id="IPR018484">
    <property type="entry name" value="FGGY_N"/>
</dbReference>
<dbReference type="AlphaFoldDB" id="A0AAV8VWJ0"/>
<dbReference type="GO" id="GO:0050277">
    <property type="term" value="F:sedoheptulokinase activity"/>
    <property type="evidence" value="ECO:0007669"/>
    <property type="project" value="UniProtKB-EC"/>
</dbReference>
<comment type="caution">
    <text evidence="15">The sequence shown here is derived from an EMBL/GenBank/DDBJ whole genome shotgun (WGS) entry which is preliminary data.</text>
</comment>
<evidence type="ECO:0000259" key="14">
    <source>
        <dbReference type="Pfam" id="PF00370"/>
    </source>
</evidence>
<accession>A0AAV8VWJ0</accession>
<dbReference type="GO" id="GO:0005829">
    <property type="term" value="C:cytosol"/>
    <property type="evidence" value="ECO:0007669"/>
    <property type="project" value="TreeGrafter"/>
</dbReference>
<evidence type="ECO:0000256" key="2">
    <source>
        <dbReference type="ARBA" id="ARBA00009156"/>
    </source>
</evidence>
<comment type="catalytic activity">
    <reaction evidence="8">
        <text>sedoheptulose + ATP = D-sedoheptulose 7-phosphate + ADP + H(+)</text>
        <dbReference type="Rhea" id="RHEA:23844"/>
        <dbReference type="ChEBI" id="CHEBI:15378"/>
        <dbReference type="ChEBI" id="CHEBI:16802"/>
        <dbReference type="ChEBI" id="CHEBI:30616"/>
        <dbReference type="ChEBI" id="CHEBI:57483"/>
        <dbReference type="ChEBI" id="CHEBI:456216"/>
        <dbReference type="EC" id="2.7.1.14"/>
    </reaction>
</comment>
<dbReference type="InterPro" id="IPR043129">
    <property type="entry name" value="ATPase_NBD"/>
</dbReference>
<feature type="domain" description="Carbohydrate kinase FGGY N-terminal" evidence="14">
    <location>
        <begin position="16"/>
        <end position="271"/>
    </location>
</feature>
<sequence length="478" mass="52706">KLKFCNRTSNLSMDSYILGIDIGTTSVKVCIVNPKTSEVEAQHVKDTQSNIPSDTGPGGNKQDVPKIISALNLCVSKLPKQLLQNVTKIGICGQMHGVMFWKNEANTMAWEVIEKDTTVRYDVIQNRVSALYTWQDNRCDPSFLASLPIPQSHLRVSSGFGTATMFWMKKHKPEKLKKFNCAGTIADFTVSILCNLHKPVMSYQNAASWGYFDCANKNWNLSLLEREGFPVELLPEVRPPGEFAGALAENWHSIPKGTVIGLALGDLQCSVLSTVEFPQDAILNISTSAQITFIVENYEPNSGPPELTPVEYFPYFKNQFIAVAASLNGGNALATFVKTLQQWVLELGFSVPQSKVWEKVLALSFDDSAVSDLEINPTCLGERHNPDLLASVRNIHVGNLQLGQVFRALCRGLLENLHSMMPREILQNAKINRIVGNGSGLSRNKVLQKEVQQLYQLPLVFTKGGDAAKGAALAVDLK</sequence>
<dbReference type="GO" id="GO:0006091">
    <property type="term" value="P:generation of precursor metabolites and energy"/>
    <property type="evidence" value="ECO:0007669"/>
    <property type="project" value="UniProtKB-ARBA"/>
</dbReference>
<dbReference type="GO" id="GO:1901135">
    <property type="term" value="P:carbohydrate derivative metabolic process"/>
    <property type="evidence" value="ECO:0007669"/>
    <property type="project" value="UniProtKB-ARBA"/>
</dbReference>
<evidence type="ECO:0000256" key="1">
    <source>
        <dbReference type="ARBA" id="ARBA00004496"/>
    </source>
</evidence>
<dbReference type="Pfam" id="PF00370">
    <property type="entry name" value="FGGY_N"/>
    <property type="match status" value="1"/>
</dbReference>
<keyword evidence="5" id="KW-0547">Nucleotide-binding</keyword>
<evidence type="ECO:0000256" key="5">
    <source>
        <dbReference type="ARBA" id="ARBA00022741"/>
    </source>
</evidence>
<dbReference type="SUPFAM" id="SSF53067">
    <property type="entry name" value="Actin-like ATPase domain"/>
    <property type="match status" value="2"/>
</dbReference>
<organism evidence="15 16">
    <name type="scientific">Exocentrus adspersus</name>
    <dbReference type="NCBI Taxonomy" id="1586481"/>
    <lineage>
        <taxon>Eukaryota</taxon>
        <taxon>Metazoa</taxon>
        <taxon>Ecdysozoa</taxon>
        <taxon>Arthropoda</taxon>
        <taxon>Hexapoda</taxon>
        <taxon>Insecta</taxon>
        <taxon>Pterygota</taxon>
        <taxon>Neoptera</taxon>
        <taxon>Endopterygota</taxon>
        <taxon>Coleoptera</taxon>
        <taxon>Polyphaga</taxon>
        <taxon>Cucujiformia</taxon>
        <taxon>Chrysomeloidea</taxon>
        <taxon>Cerambycidae</taxon>
        <taxon>Lamiinae</taxon>
        <taxon>Acanthocinini</taxon>
        <taxon>Exocentrus</taxon>
    </lineage>
</organism>
<evidence type="ECO:0000256" key="7">
    <source>
        <dbReference type="ARBA" id="ARBA00022840"/>
    </source>
</evidence>
<gene>
    <name evidence="15" type="ORF">NQ315_013139</name>
</gene>
<evidence type="ECO:0000256" key="11">
    <source>
        <dbReference type="ARBA" id="ARBA00069425"/>
    </source>
</evidence>
<comment type="subcellular location">
    <subcellularLocation>
        <location evidence="1">Cytoplasm</location>
    </subcellularLocation>
</comment>
<dbReference type="GO" id="GO:0006163">
    <property type="term" value="P:purine nucleotide metabolic process"/>
    <property type="evidence" value="ECO:0007669"/>
    <property type="project" value="UniProtKB-ARBA"/>
</dbReference>
<dbReference type="GO" id="GO:1901701">
    <property type="term" value="P:cellular response to oxygen-containing compound"/>
    <property type="evidence" value="ECO:0007669"/>
    <property type="project" value="UniProtKB-ARBA"/>
</dbReference>
<protein>
    <recommendedName>
        <fullName evidence="11">Sedoheptulokinase</fullName>
        <ecNumber evidence="10">2.7.1.14</ecNumber>
    </recommendedName>
    <alternativeName>
        <fullName evidence="12">Carbohydrate kinase-like protein</fullName>
    </alternativeName>
</protein>